<dbReference type="RefSeq" id="WP_181927225.1">
    <property type="nucleotide sequence ID" value="NZ_CP054696.1"/>
</dbReference>
<dbReference type="KEGG" id="ned:HUN01_01375"/>
<dbReference type="EMBL" id="CP054696">
    <property type="protein sequence ID" value="QMS86298.1"/>
    <property type="molecule type" value="Genomic_DNA"/>
</dbReference>
<name>A0A7D7L8R2_9NOSO</name>
<keyword evidence="2" id="KW-1185">Reference proteome</keyword>
<evidence type="ECO:0000313" key="2">
    <source>
        <dbReference type="Proteomes" id="UP000514713"/>
    </source>
</evidence>
<keyword evidence="1" id="KW-0614">Plasmid</keyword>
<protein>
    <submittedName>
        <fullName evidence="1">Uncharacterized protein</fullName>
    </submittedName>
</protein>
<sequence>MTDITIKKAAVDLGIAEDAYRFMLADFMPDNFESVSKVPLDVADLVVKALQAKTEGQALAPIADDSSLSIKEQQSIISGVNNTLADFCESIVIESHNLTTAIAFLAAKRNAANFRHTYESVFSDEVGKYVDELSLALAMTAQKINDTTPNDFLSQRGITPRQPSTSKAVEEILNLAANI</sequence>
<dbReference type="Proteomes" id="UP000514713">
    <property type="component" value="Plasmid pNe_4"/>
</dbReference>
<dbReference type="AlphaFoldDB" id="A0A7D7L8R2"/>
<evidence type="ECO:0000313" key="1">
    <source>
        <dbReference type="EMBL" id="QMS86298.1"/>
    </source>
</evidence>
<accession>A0A7D7L8R2</accession>
<proteinExistence type="predicted"/>
<organism evidence="1 2">
    <name type="scientific">Nostoc edaphicum CCNP1411</name>
    <dbReference type="NCBI Taxonomy" id="1472755"/>
    <lineage>
        <taxon>Bacteria</taxon>
        <taxon>Bacillati</taxon>
        <taxon>Cyanobacteriota</taxon>
        <taxon>Cyanophyceae</taxon>
        <taxon>Nostocales</taxon>
        <taxon>Nostocaceae</taxon>
        <taxon>Nostoc</taxon>
    </lineage>
</organism>
<gene>
    <name evidence="1" type="ORF">HUN01_01375</name>
</gene>
<reference evidence="2" key="1">
    <citation type="submission" date="2020-06" db="EMBL/GenBank/DDBJ databases">
        <title>Nostoc edaphicum CCNP1411 genome.</title>
        <authorList>
            <person name="Fidor A."/>
            <person name="Grabski M."/>
            <person name="Gawor J."/>
            <person name="Gromadka R."/>
            <person name="Wegrzyn G."/>
            <person name="Mazur-Marzec H."/>
        </authorList>
    </citation>
    <scope>NUCLEOTIDE SEQUENCE [LARGE SCALE GENOMIC DNA]</scope>
    <source>
        <strain evidence="2">CCNP1411</strain>
        <plasmid evidence="2">pne_4</plasmid>
    </source>
</reference>
<geneLocation type="plasmid" evidence="2">
    <name>pne_4</name>
</geneLocation>